<dbReference type="EMBL" id="CAXITT010001281">
    <property type="protein sequence ID" value="CAL1548338.1"/>
    <property type="molecule type" value="Genomic_DNA"/>
</dbReference>
<gene>
    <name evidence="2" type="ORF">GSLYS_00021655001</name>
</gene>
<feature type="non-terminal residue" evidence="2">
    <location>
        <position position="61"/>
    </location>
</feature>
<evidence type="ECO:0000256" key="1">
    <source>
        <dbReference type="SAM" id="MobiDB-lite"/>
    </source>
</evidence>
<keyword evidence="3" id="KW-1185">Reference proteome</keyword>
<feature type="region of interest" description="Disordered" evidence="1">
    <location>
        <begin position="1"/>
        <end position="61"/>
    </location>
</feature>
<proteinExistence type="predicted"/>
<organism evidence="2 3">
    <name type="scientific">Lymnaea stagnalis</name>
    <name type="common">Great pond snail</name>
    <name type="synonym">Helix stagnalis</name>
    <dbReference type="NCBI Taxonomy" id="6523"/>
    <lineage>
        <taxon>Eukaryota</taxon>
        <taxon>Metazoa</taxon>
        <taxon>Spiralia</taxon>
        <taxon>Lophotrochozoa</taxon>
        <taxon>Mollusca</taxon>
        <taxon>Gastropoda</taxon>
        <taxon>Heterobranchia</taxon>
        <taxon>Euthyneura</taxon>
        <taxon>Panpulmonata</taxon>
        <taxon>Hygrophila</taxon>
        <taxon>Lymnaeoidea</taxon>
        <taxon>Lymnaeidae</taxon>
        <taxon>Lymnaea</taxon>
    </lineage>
</organism>
<evidence type="ECO:0000313" key="2">
    <source>
        <dbReference type="EMBL" id="CAL1548338.1"/>
    </source>
</evidence>
<feature type="compositionally biased region" description="Polar residues" evidence="1">
    <location>
        <begin position="1"/>
        <end position="11"/>
    </location>
</feature>
<evidence type="ECO:0000313" key="3">
    <source>
        <dbReference type="Proteomes" id="UP001497497"/>
    </source>
</evidence>
<dbReference type="AlphaFoldDB" id="A0AAV2IMC5"/>
<reference evidence="2 3" key="1">
    <citation type="submission" date="2024-04" db="EMBL/GenBank/DDBJ databases">
        <authorList>
            <consortium name="Genoscope - CEA"/>
            <person name="William W."/>
        </authorList>
    </citation>
    <scope>NUCLEOTIDE SEQUENCE [LARGE SCALE GENOMIC DNA]</scope>
</reference>
<feature type="compositionally biased region" description="Polar residues" evidence="1">
    <location>
        <begin position="40"/>
        <end position="55"/>
    </location>
</feature>
<protein>
    <submittedName>
        <fullName evidence="2">Uncharacterized protein</fullName>
    </submittedName>
</protein>
<sequence>MPGFQHHQNQGMMLPPHPVGGYSPLPPPGEKPMNHRSKRASPQVQVPHISQSQIPANAKAA</sequence>
<name>A0AAV2IMC5_LYMST</name>
<dbReference type="Proteomes" id="UP001497497">
    <property type="component" value="Unassembled WGS sequence"/>
</dbReference>
<comment type="caution">
    <text evidence="2">The sequence shown here is derived from an EMBL/GenBank/DDBJ whole genome shotgun (WGS) entry which is preliminary data.</text>
</comment>
<accession>A0AAV2IMC5</accession>